<feature type="compositionally biased region" description="Basic and acidic residues" evidence="1">
    <location>
        <begin position="121"/>
        <end position="130"/>
    </location>
</feature>
<sequence>MTNGTNSGIIKFLDKEYTIDGLEKAIGKANSSFIEPGSPIHELVSFDQSLVPADWKDKYKMPIITQRDGKYVFIFMPDPDLDFNKGFKAKFVTKYNLNQAKPYVAPKVDVNAPVYEAPRTFEKKSYDRPKSYQGGGGYNNNNRRFGGRS</sequence>
<reference evidence="2" key="1">
    <citation type="submission" date="2024-05" db="EMBL/GenBank/DDBJ databases">
        <title>Isolation and characterization of the novel Burkholderia jumbo bacteriophage Surprise13.</title>
        <authorList>
            <person name="Supina B.S.I."/>
            <person name="Dennis J."/>
        </authorList>
    </citation>
    <scope>NUCLEOTIDE SEQUENCE</scope>
</reference>
<protein>
    <submittedName>
        <fullName evidence="2">Uncharacterized protein</fullName>
    </submittedName>
</protein>
<organism evidence="2">
    <name type="scientific">Burkholderia phage vB_BgluM-SURPRISE13</name>
    <dbReference type="NCBI Taxonomy" id="3159457"/>
    <lineage>
        <taxon>Viruses</taxon>
    </lineage>
</organism>
<gene>
    <name evidence="2" type="ORF">SURPRISE13_035</name>
</gene>
<evidence type="ECO:0000256" key="1">
    <source>
        <dbReference type="SAM" id="MobiDB-lite"/>
    </source>
</evidence>
<evidence type="ECO:0000313" key="2">
    <source>
        <dbReference type="EMBL" id="XBS47695.1"/>
    </source>
</evidence>
<dbReference type="EMBL" id="PP856017">
    <property type="protein sequence ID" value="XBS47695.1"/>
    <property type="molecule type" value="Genomic_DNA"/>
</dbReference>
<feature type="compositionally biased region" description="Low complexity" evidence="1">
    <location>
        <begin position="139"/>
        <end position="149"/>
    </location>
</feature>
<proteinExistence type="predicted"/>
<name>A0AAU7PFE4_9VIRU</name>
<feature type="region of interest" description="Disordered" evidence="1">
    <location>
        <begin position="121"/>
        <end position="149"/>
    </location>
</feature>
<accession>A0AAU7PFE4</accession>